<proteinExistence type="predicted"/>
<sequence length="181" mass="20615">MLIQLDIHHFGLEGLEYAQSADIIRGFGKNDISWIAHYSCDQIQGVLRTVGDHHIIGLDVSNAFQLHDLQHILTQMWITLCRTVLPCDIALVDHHLSDELGKLLKRHIFQIRHAACKRNDFRPRCDCKQCSNLRSSHHFGAVGIRTEPRIVFDHFRACGVRSLGHAFSFLAAHSIARYSTL</sequence>
<evidence type="ECO:0000313" key="1">
    <source>
        <dbReference type="EMBL" id="KFJ05729.1"/>
    </source>
</evidence>
<dbReference type="Proteomes" id="UP000029080">
    <property type="component" value="Unassembled WGS sequence"/>
</dbReference>
<keyword evidence="2" id="KW-1185">Reference proteome</keyword>
<reference evidence="1 2" key="1">
    <citation type="submission" date="2014-03" db="EMBL/GenBank/DDBJ databases">
        <title>Genomics of Bifidobacteria.</title>
        <authorList>
            <person name="Ventura M."/>
            <person name="Milani C."/>
            <person name="Lugli G.A."/>
        </authorList>
    </citation>
    <scope>NUCLEOTIDE SEQUENCE [LARGE SCALE GENOMIC DNA]</scope>
    <source>
        <strain evidence="1 2">JCM 13495</strain>
    </source>
</reference>
<comment type="caution">
    <text evidence="1">The sequence shown here is derived from an EMBL/GenBank/DDBJ whole genome shotgun (WGS) entry which is preliminary data.</text>
</comment>
<organism evidence="1 2">
    <name type="scientific">Bifidobacterium tsurumiense</name>
    <dbReference type="NCBI Taxonomy" id="356829"/>
    <lineage>
        <taxon>Bacteria</taxon>
        <taxon>Bacillati</taxon>
        <taxon>Actinomycetota</taxon>
        <taxon>Actinomycetes</taxon>
        <taxon>Bifidobacteriales</taxon>
        <taxon>Bifidobacteriaceae</taxon>
        <taxon>Bifidobacterium</taxon>
    </lineage>
</organism>
<accession>A0A087ED78</accession>
<protein>
    <submittedName>
        <fullName evidence="1">Uncharacterized protein</fullName>
    </submittedName>
</protein>
<gene>
    <name evidence="1" type="ORF">BITS_1826</name>
</gene>
<name>A0A087ED78_9BIFI</name>
<dbReference type="AlphaFoldDB" id="A0A087ED78"/>
<dbReference type="EMBL" id="JGZU01000013">
    <property type="protein sequence ID" value="KFJ05729.1"/>
    <property type="molecule type" value="Genomic_DNA"/>
</dbReference>
<evidence type="ECO:0000313" key="2">
    <source>
        <dbReference type="Proteomes" id="UP000029080"/>
    </source>
</evidence>